<dbReference type="NCBIfam" id="TIGR00018">
    <property type="entry name" value="panC"/>
    <property type="match status" value="1"/>
</dbReference>
<comment type="catalytic activity">
    <reaction evidence="11 13">
        <text>(R)-pantoate + beta-alanine + ATP = (R)-pantothenate + AMP + diphosphate + H(+)</text>
        <dbReference type="Rhea" id="RHEA:10912"/>
        <dbReference type="ChEBI" id="CHEBI:15378"/>
        <dbReference type="ChEBI" id="CHEBI:15980"/>
        <dbReference type="ChEBI" id="CHEBI:29032"/>
        <dbReference type="ChEBI" id="CHEBI:30616"/>
        <dbReference type="ChEBI" id="CHEBI:33019"/>
        <dbReference type="ChEBI" id="CHEBI:57966"/>
        <dbReference type="ChEBI" id="CHEBI:456215"/>
        <dbReference type="EC" id="6.3.2.1"/>
    </reaction>
</comment>
<name>A0A844G468_9BACT</name>
<evidence type="ECO:0000313" key="15">
    <source>
        <dbReference type="Proteomes" id="UP000435649"/>
    </source>
</evidence>
<comment type="function">
    <text evidence="12 13">Catalyzes the condensation of pantoate with beta-alanine in an ATP-dependent reaction via a pantoyl-adenylate intermediate.</text>
</comment>
<dbReference type="CDD" id="cd00560">
    <property type="entry name" value="PanC"/>
    <property type="match status" value="1"/>
</dbReference>
<dbReference type="Gene3D" id="3.30.1300.10">
    <property type="entry name" value="Pantoate-beta-alanine ligase, C-terminal domain"/>
    <property type="match status" value="1"/>
</dbReference>
<feature type="binding site" evidence="13">
    <location>
        <position position="61"/>
    </location>
    <ligand>
        <name>(R)-pantoate</name>
        <dbReference type="ChEBI" id="CHEBI:15980"/>
    </ligand>
</feature>
<gene>
    <name evidence="13" type="primary">panC</name>
    <name evidence="14" type="ORF">FYJ85_14020</name>
</gene>
<dbReference type="GO" id="GO:0004592">
    <property type="term" value="F:pantoate-beta-alanine ligase activity"/>
    <property type="evidence" value="ECO:0007669"/>
    <property type="project" value="UniProtKB-UniRule"/>
</dbReference>
<dbReference type="RefSeq" id="WP_106053769.1">
    <property type="nucleotide sequence ID" value="NZ_CALXOB010000010.1"/>
</dbReference>
<dbReference type="Gene3D" id="3.40.50.620">
    <property type="entry name" value="HUPs"/>
    <property type="match status" value="1"/>
</dbReference>
<dbReference type="AlphaFoldDB" id="A0A844G468"/>
<evidence type="ECO:0000256" key="7">
    <source>
        <dbReference type="ARBA" id="ARBA00022598"/>
    </source>
</evidence>
<comment type="caution">
    <text evidence="14">The sequence shown here is derived from an EMBL/GenBank/DDBJ whole genome shotgun (WGS) entry which is preliminary data.</text>
</comment>
<feature type="binding site" evidence="13">
    <location>
        <position position="176"/>
    </location>
    <ligand>
        <name>ATP</name>
        <dbReference type="ChEBI" id="CHEBI:30616"/>
    </ligand>
</feature>
<dbReference type="GO" id="GO:0005829">
    <property type="term" value="C:cytosol"/>
    <property type="evidence" value="ECO:0007669"/>
    <property type="project" value="TreeGrafter"/>
</dbReference>
<feature type="active site" description="Proton donor" evidence="13">
    <location>
        <position position="37"/>
    </location>
</feature>
<feature type="binding site" evidence="13">
    <location>
        <begin position="30"/>
        <end position="37"/>
    </location>
    <ligand>
        <name>ATP</name>
        <dbReference type="ChEBI" id="CHEBI:30616"/>
    </ligand>
</feature>
<evidence type="ECO:0000256" key="8">
    <source>
        <dbReference type="ARBA" id="ARBA00022655"/>
    </source>
</evidence>
<evidence type="ECO:0000256" key="6">
    <source>
        <dbReference type="ARBA" id="ARBA00022490"/>
    </source>
</evidence>
<keyword evidence="10 13" id="KW-0067">ATP-binding</keyword>
<dbReference type="EMBL" id="VUNS01000016">
    <property type="protein sequence ID" value="MST98156.1"/>
    <property type="molecule type" value="Genomic_DNA"/>
</dbReference>
<keyword evidence="15" id="KW-1185">Reference proteome</keyword>
<dbReference type="FunFam" id="3.40.50.620:FF:000114">
    <property type="entry name" value="Pantothenate synthetase"/>
    <property type="match status" value="1"/>
</dbReference>
<keyword evidence="9 13" id="KW-0547">Nucleotide-binding</keyword>
<keyword evidence="6 13" id="KW-0963">Cytoplasm</keyword>
<keyword evidence="8 13" id="KW-0566">Pantothenate biosynthesis</keyword>
<dbReference type="Proteomes" id="UP000435649">
    <property type="component" value="Unassembled WGS sequence"/>
</dbReference>
<keyword evidence="7 13" id="KW-0436">Ligase</keyword>
<dbReference type="EC" id="6.3.2.1" evidence="4 13"/>
<evidence type="ECO:0000256" key="9">
    <source>
        <dbReference type="ARBA" id="ARBA00022741"/>
    </source>
</evidence>
<comment type="subcellular location">
    <subcellularLocation>
        <location evidence="1 13">Cytoplasm</location>
    </subcellularLocation>
</comment>
<organism evidence="14 15">
    <name type="scientific">Victivallis lenta</name>
    <dbReference type="NCBI Taxonomy" id="2606640"/>
    <lineage>
        <taxon>Bacteria</taxon>
        <taxon>Pseudomonadati</taxon>
        <taxon>Lentisphaerota</taxon>
        <taxon>Lentisphaeria</taxon>
        <taxon>Victivallales</taxon>
        <taxon>Victivallaceae</taxon>
        <taxon>Victivallis</taxon>
    </lineage>
</organism>
<comment type="subunit">
    <text evidence="13">Homodimer.</text>
</comment>
<dbReference type="NCBIfam" id="TIGR00125">
    <property type="entry name" value="cyt_tran_rel"/>
    <property type="match status" value="1"/>
</dbReference>
<sequence>MEIFRTPAELQAYALSNKRAGRTIALVPTMGYLHAGHCSLIDIARQKADLVIVSIFVNPIQFGPSEDLDKYPRDFEHDAKLCTEHGADAVFAPEPGVMYAPDASTVVEEQKLSRPLCGARRPGHFRGVTTVVAKLFNLALPDYAVFGMKDAQQLLVIRRMVRDLNFPVEIVAAPLIREHSGLALSSRNAYLTADEKERAVILSRVLDAARPALIAGGVEAIPAVLEVMKHEIEKAGGRIDYVEALDASTLETPNAKTADLLVALAVYFGNTRLIDNTLVWVKQ</sequence>
<evidence type="ECO:0000256" key="1">
    <source>
        <dbReference type="ARBA" id="ARBA00004496"/>
    </source>
</evidence>
<comment type="similarity">
    <text evidence="3 13">Belongs to the pantothenate synthetase family.</text>
</comment>
<dbReference type="InterPro" id="IPR003721">
    <property type="entry name" value="Pantoate_ligase"/>
</dbReference>
<evidence type="ECO:0000256" key="11">
    <source>
        <dbReference type="ARBA" id="ARBA00048258"/>
    </source>
</evidence>
<dbReference type="InterPro" id="IPR042176">
    <property type="entry name" value="Pantoate_ligase_C"/>
</dbReference>
<feature type="binding site" evidence="13">
    <location>
        <begin position="184"/>
        <end position="187"/>
    </location>
    <ligand>
        <name>ATP</name>
        <dbReference type="ChEBI" id="CHEBI:30616"/>
    </ligand>
</feature>
<evidence type="ECO:0000256" key="12">
    <source>
        <dbReference type="ARBA" id="ARBA00055042"/>
    </source>
</evidence>
<dbReference type="SUPFAM" id="SSF52374">
    <property type="entry name" value="Nucleotidylyl transferase"/>
    <property type="match status" value="1"/>
</dbReference>
<dbReference type="HAMAP" id="MF_00158">
    <property type="entry name" value="PanC"/>
    <property type="match status" value="1"/>
</dbReference>
<dbReference type="Pfam" id="PF02569">
    <property type="entry name" value="Pantoate_ligase"/>
    <property type="match status" value="1"/>
</dbReference>
<dbReference type="InterPro" id="IPR004821">
    <property type="entry name" value="Cyt_trans-like"/>
</dbReference>
<evidence type="ECO:0000313" key="14">
    <source>
        <dbReference type="EMBL" id="MST98156.1"/>
    </source>
</evidence>
<protein>
    <recommendedName>
        <fullName evidence="5 13">Pantothenate synthetase</fullName>
        <shortName evidence="13">PS</shortName>
        <ecNumber evidence="4 13">6.3.2.1</ecNumber>
    </recommendedName>
    <alternativeName>
        <fullName evidence="13">Pantoate--beta-alanine ligase</fullName>
    </alternativeName>
    <alternativeName>
        <fullName evidence="13">Pantoate-activating enzyme</fullName>
    </alternativeName>
</protein>
<evidence type="ECO:0000256" key="2">
    <source>
        <dbReference type="ARBA" id="ARBA00004990"/>
    </source>
</evidence>
<reference evidence="14 15" key="1">
    <citation type="submission" date="2019-08" db="EMBL/GenBank/DDBJ databases">
        <title>In-depth cultivation of the pig gut microbiome towards novel bacterial diversity and tailored functional studies.</title>
        <authorList>
            <person name="Wylensek D."/>
            <person name="Hitch T.C.A."/>
            <person name="Clavel T."/>
        </authorList>
    </citation>
    <scope>NUCLEOTIDE SEQUENCE [LARGE SCALE GENOMIC DNA]</scope>
    <source>
        <strain evidence="14 15">BBE-744-WT-12</strain>
    </source>
</reference>
<feature type="binding site" evidence="13">
    <location>
        <position position="61"/>
    </location>
    <ligand>
        <name>beta-alanine</name>
        <dbReference type="ChEBI" id="CHEBI:57966"/>
    </ligand>
</feature>
<dbReference type="PANTHER" id="PTHR21299">
    <property type="entry name" value="CYTIDYLATE KINASE/PANTOATE-BETA-ALANINE LIGASE"/>
    <property type="match status" value="1"/>
</dbReference>
<comment type="pathway">
    <text evidence="2 13">Cofactor biosynthesis; (R)-pantothenate biosynthesis; (R)-pantothenate from (R)-pantoate and beta-alanine: step 1/1.</text>
</comment>
<dbReference type="UniPathway" id="UPA00028">
    <property type="reaction ID" value="UER00005"/>
</dbReference>
<evidence type="ECO:0000256" key="13">
    <source>
        <dbReference type="HAMAP-Rule" id="MF_00158"/>
    </source>
</evidence>
<feature type="binding site" evidence="13">
    <location>
        <begin position="147"/>
        <end position="150"/>
    </location>
    <ligand>
        <name>ATP</name>
        <dbReference type="ChEBI" id="CHEBI:30616"/>
    </ligand>
</feature>
<proteinExistence type="inferred from homology"/>
<evidence type="ECO:0000256" key="10">
    <source>
        <dbReference type="ARBA" id="ARBA00022840"/>
    </source>
</evidence>
<dbReference type="GO" id="GO:0015940">
    <property type="term" value="P:pantothenate biosynthetic process"/>
    <property type="evidence" value="ECO:0007669"/>
    <property type="project" value="UniProtKB-UniRule"/>
</dbReference>
<dbReference type="GO" id="GO:0005524">
    <property type="term" value="F:ATP binding"/>
    <property type="evidence" value="ECO:0007669"/>
    <property type="project" value="UniProtKB-KW"/>
</dbReference>
<comment type="miscellaneous">
    <text evidence="13">The reaction proceeds by a bi uni uni bi ping pong mechanism.</text>
</comment>
<feature type="binding site" evidence="13">
    <location>
        <position position="153"/>
    </location>
    <ligand>
        <name>(R)-pantoate</name>
        <dbReference type="ChEBI" id="CHEBI:15980"/>
    </ligand>
</feature>
<dbReference type="InterPro" id="IPR014729">
    <property type="entry name" value="Rossmann-like_a/b/a_fold"/>
</dbReference>
<accession>A0A844G468</accession>
<evidence type="ECO:0000256" key="4">
    <source>
        <dbReference type="ARBA" id="ARBA00012219"/>
    </source>
</evidence>
<evidence type="ECO:0000256" key="5">
    <source>
        <dbReference type="ARBA" id="ARBA00014155"/>
    </source>
</evidence>
<dbReference type="PANTHER" id="PTHR21299:SF1">
    <property type="entry name" value="PANTOATE--BETA-ALANINE LIGASE"/>
    <property type="match status" value="1"/>
</dbReference>
<evidence type="ECO:0000256" key="3">
    <source>
        <dbReference type="ARBA" id="ARBA00009256"/>
    </source>
</evidence>